<dbReference type="InterPro" id="IPR011042">
    <property type="entry name" value="6-blade_b-propeller_TolB-like"/>
</dbReference>
<dbReference type="InterPro" id="IPR051200">
    <property type="entry name" value="Host-pathogen_enzymatic-act"/>
</dbReference>
<dbReference type="AlphaFoldDB" id="A0A8S3S7V7"/>
<proteinExistence type="predicted"/>
<dbReference type="OrthoDB" id="6136258at2759"/>
<comment type="caution">
    <text evidence="1">The sequence shown here is derived from an EMBL/GenBank/DDBJ whole genome shotgun (WGS) entry which is preliminary data.</text>
</comment>
<evidence type="ECO:0000313" key="1">
    <source>
        <dbReference type="EMBL" id="CAG2216415.1"/>
    </source>
</evidence>
<dbReference type="InterPro" id="IPR015943">
    <property type="entry name" value="WD40/YVTN_repeat-like_dom_sf"/>
</dbReference>
<gene>
    <name evidence="1" type="ORF">MEDL_30201</name>
</gene>
<evidence type="ECO:0000313" key="2">
    <source>
        <dbReference type="Proteomes" id="UP000683360"/>
    </source>
</evidence>
<dbReference type="Gene3D" id="2.120.10.30">
    <property type="entry name" value="TolB, C-terminal domain"/>
    <property type="match status" value="1"/>
</dbReference>
<dbReference type="Gene3D" id="2.130.10.10">
    <property type="entry name" value="YVTN repeat-like/Quinoprotein amine dehydrogenase"/>
    <property type="match status" value="1"/>
</dbReference>
<dbReference type="EMBL" id="CAJPWZ010001483">
    <property type="protein sequence ID" value="CAG2216415.1"/>
    <property type="molecule type" value="Genomic_DNA"/>
</dbReference>
<keyword evidence="2" id="KW-1185">Reference proteome</keyword>
<dbReference type="PANTHER" id="PTHR47197:SF3">
    <property type="entry name" value="DIHYDRO-HEME D1 DEHYDROGENASE"/>
    <property type="match status" value="1"/>
</dbReference>
<dbReference type="Proteomes" id="UP000683360">
    <property type="component" value="Unassembled WGS sequence"/>
</dbReference>
<protein>
    <submittedName>
        <fullName evidence="1">Uncharacterized protein</fullName>
    </submittedName>
</protein>
<name>A0A8S3S7V7_MYTED</name>
<dbReference type="SUPFAM" id="SSF101898">
    <property type="entry name" value="NHL repeat"/>
    <property type="match status" value="1"/>
</dbReference>
<sequence>MNTAIQNIMSDVKSFGEVRIEAKPNDIVLIKKKNKQAQIMIHLRSIENIKLKLYKTIDTKGERNYGCCILPDGRMAFTFYFKQTVKVFSDKGLQDFEVKLPIFPFDIVYISKDNTLAVTTGRSKCITIIDVERKQIKKTISLDSSSYGIALKDNRLIYYVGNKGIRMINLNDESTSDIVRDKMLTGCSSATFKDKLYHTNSGKNTVTCYNLQGQLQWKFQNEGVLQKPQGIDVDNDGNVYVVGSDSHNVVVISPDGTRHREIMTASDGLKDPMSIHYSGFKNQLLVANWKNNAHLFSFI</sequence>
<organism evidence="1 2">
    <name type="scientific">Mytilus edulis</name>
    <name type="common">Blue mussel</name>
    <dbReference type="NCBI Taxonomy" id="6550"/>
    <lineage>
        <taxon>Eukaryota</taxon>
        <taxon>Metazoa</taxon>
        <taxon>Spiralia</taxon>
        <taxon>Lophotrochozoa</taxon>
        <taxon>Mollusca</taxon>
        <taxon>Bivalvia</taxon>
        <taxon>Autobranchia</taxon>
        <taxon>Pteriomorphia</taxon>
        <taxon>Mytilida</taxon>
        <taxon>Mytiloidea</taxon>
        <taxon>Mytilidae</taxon>
        <taxon>Mytilinae</taxon>
        <taxon>Mytilus</taxon>
    </lineage>
</organism>
<accession>A0A8S3S7V7</accession>
<reference evidence="1" key="1">
    <citation type="submission" date="2021-03" db="EMBL/GenBank/DDBJ databases">
        <authorList>
            <person name="Bekaert M."/>
        </authorList>
    </citation>
    <scope>NUCLEOTIDE SEQUENCE</scope>
</reference>
<dbReference type="PANTHER" id="PTHR47197">
    <property type="entry name" value="PROTEIN NIRF"/>
    <property type="match status" value="1"/>
</dbReference>